<name>A0AAN4Z8Q0_9BILA</name>
<reference evidence="5" key="1">
    <citation type="submission" date="2022-10" db="EMBL/GenBank/DDBJ databases">
        <title>Genome assembly of Pristionchus species.</title>
        <authorList>
            <person name="Yoshida K."/>
            <person name="Sommer R.J."/>
        </authorList>
    </citation>
    <scope>NUCLEOTIDE SEQUENCE [LARGE SCALE GENOMIC DNA]</scope>
    <source>
        <strain evidence="5">RS5460</strain>
    </source>
</reference>
<evidence type="ECO:0000313" key="5">
    <source>
        <dbReference type="Proteomes" id="UP001328107"/>
    </source>
</evidence>
<dbReference type="InterPro" id="IPR018000">
    <property type="entry name" value="Neurotransmitter_ion_chnl_CS"/>
</dbReference>
<keyword evidence="2" id="KW-0472">Membrane</keyword>
<feature type="non-terminal residue" evidence="4">
    <location>
        <position position="1"/>
    </location>
</feature>
<protein>
    <recommendedName>
        <fullName evidence="3">Neurotransmitter-gated ion-channel ligand-binding domain-containing protein</fullName>
    </recommendedName>
</protein>
<feature type="non-terminal residue" evidence="4">
    <location>
        <position position="152"/>
    </location>
</feature>
<dbReference type="EMBL" id="BTRK01000002">
    <property type="protein sequence ID" value="GMR36166.1"/>
    <property type="molecule type" value="Genomic_DNA"/>
</dbReference>
<dbReference type="InterPro" id="IPR006202">
    <property type="entry name" value="Neur_chan_lig-bd"/>
</dbReference>
<evidence type="ECO:0000259" key="3">
    <source>
        <dbReference type="Pfam" id="PF02931"/>
    </source>
</evidence>
<dbReference type="GO" id="GO:0016020">
    <property type="term" value="C:membrane"/>
    <property type="evidence" value="ECO:0007669"/>
    <property type="project" value="UniProtKB-SubCell"/>
</dbReference>
<dbReference type="Proteomes" id="UP001328107">
    <property type="component" value="Unassembled WGS sequence"/>
</dbReference>
<evidence type="ECO:0000256" key="2">
    <source>
        <dbReference type="ARBA" id="ARBA00023136"/>
    </source>
</evidence>
<evidence type="ECO:0000256" key="1">
    <source>
        <dbReference type="ARBA" id="ARBA00004370"/>
    </source>
</evidence>
<organism evidence="4 5">
    <name type="scientific">Pristionchus mayeri</name>
    <dbReference type="NCBI Taxonomy" id="1317129"/>
    <lineage>
        <taxon>Eukaryota</taxon>
        <taxon>Metazoa</taxon>
        <taxon>Ecdysozoa</taxon>
        <taxon>Nematoda</taxon>
        <taxon>Chromadorea</taxon>
        <taxon>Rhabditida</taxon>
        <taxon>Rhabditina</taxon>
        <taxon>Diplogasteromorpha</taxon>
        <taxon>Diplogasteroidea</taxon>
        <taxon>Neodiplogasteridae</taxon>
        <taxon>Pristionchus</taxon>
    </lineage>
</organism>
<dbReference type="SUPFAM" id="SSF63712">
    <property type="entry name" value="Nicotinic receptor ligand binding domain-like"/>
    <property type="match status" value="1"/>
</dbReference>
<proteinExistence type="predicted"/>
<dbReference type="Gene3D" id="2.70.170.10">
    <property type="entry name" value="Neurotransmitter-gated ion-channel ligand-binding domain"/>
    <property type="match status" value="1"/>
</dbReference>
<dbReference type="Pfam" id="PF02931">
    <property type="entry name" value="Neur_chan_LBD"/>
    <property type="match status" value="1"/>
</dbReference>
<dbReference type="GO" id="GO:0005230">
    <property type="term" value="F:extracellular ligand-gated monoatomic ion channel activity"/>
    <property type="evidence" value="ECO:0007669"/>
    <property type="project" value="InterPro"/>
</dbReference>
<keyword evidence="5" id="KW-1185">Reference proteome</keyword>
<accession>A0AAN4Z8Q0</accession>
<comment type="caution">
    <text evidence="4">The sequence shown here is derived from an EMBL/GenBank/DDBJ whole genome shotgun (WGS) entry which is preliminary data.</text>
</comment>
<feature type="domain" description="Neurotransmitter-gated ion-channel ligand-binding" evidence="3">
    <location>
        <begin position="2"/>
        <end position="134"/>
    </location>
</feature>
<dbReference type="PROSITE" id="PS00236">
    <property type="entry name" value="NEUROTR_ION_CHANNEL"/>
    <property type="match status" value="1"/>
</dbReference>
<comment type="subcellular location">
    <subcellularLocation>
        <location evidence="1">Membrane</location>
    </subcellularLocation>
</comment>
<dbReference type="InterPro" id="IPR036734">
    <property type="entry name" value="Neur_chan_lig-bd_sf"/>
</dbReference>
<sequence>FKIGAHIDHIENLDEQAESVDVHGAVHFKWTNPHYSWNTSIYRIDRISRFVGDFYPWQPWTPRPQFRHAVHLGIKGFQNSREFETFQNEEASQLTIDSNGSIALSVPFSLRVPCNFRFLSFPHDEHICTLRMQTEYALKSVVFERDDSIVDV</sequence>
<gene>
    <name evidence="4" type="ORF">PMAYCL1PPCAC_06361</name>
</gene>
<dbReference type="AlphaFoldDB" id="A0AAN4Z8Q0"/>
<evidence type="ECO:0000313" key="4">
    <source>
        <dbReference type="EMBL" id="GMR36166.1"/>
    </source>
</evidence>